<dbReference type="EMBL" id="BAAANC010000003">
    <property type="protein sequence ID" value="GAA1552012.1"/>
    <property type="molecule type" value="Genomic_DNA"/>
</dbReference>
<evidence type="ECO:0000313" key="1">
    <source>
        <dbReference type="EMBL" id="GAA1552012.1"/>
    </source>
</evidence>
<protein>
    <submittedName>
        <fullName evidence="1">Uncharacterized protein</fullName>
    </submittedName>
</protein>
<keyword evidence="2" id="KW-1185">Reference proteome</keyword>
<name>A0ABP4N1S3_9ACTN</name>
<organism evidence="1 2">
    <name type="scientific">Kribbella lupini</name>
    <dbReference type="NCBI Taxonomy" id="291602"/>
    <lineage>
        <taxon>Bacteria</taxon>
        <taxon>Bacillati</taxon>
        <taxon>Actinomycetota</taxon>
        <taxon>Actinomycetes</taxon>
        <taxon>Propionibacteriales</taxon>
        <taxon>Kribbellaceae</taxon>
        <taxon>Kribbella</taxon>
    </lineage>
</organism>
<comment type="caution">
    <text evidence="1">The sequence shown here is derived from an EMBL/GenBank/DDBJ whole genome shotgun (WGS) entry which is preliminary data.</text>
</comment>
<evidence type="ECO:0000313" key="2">
    <source>
        <dbReference type="Proteomes" id="UP001500363"/>
    </source>
</evidence>
<accession>A0ABP4N1S3</accession>
<sequence>MAANSGERGAAVISELRKVSTFESSPGSAAGSTAGAMLGAAVAATGCVGAGAVSISPGAVAVGGCSGDTAG</sequence>
<proteinExistence type="predicted"/>
<gene>
    <name evidence="1" type="ORF">GCM10009741_65620</name>
</gene>
<dbReference type="Proteomes" id="UP001500363">
    <property type="component" value="Unassembled WGS sequence"/>
</dbReference>
<reference evidence="2" key="1">
    <citation type="journal article" date="2019" name="Int. J. Syst. Evol. Microbiol.">
        <title>The Global Catalogue of Microorganisms (GCM) 10K type strain sequencing project: providing services to taxonomists for standard genome sequencing and annotation.</title>
        <authorList>
            <consortium name="The Broad Institute Genomics Platform"/>
            <consortium name="The Broad Institute Genome Sequencing Center for Infectious Disease"/>
            <person name="Wu L."/>
            <person name="Ma J."/>
        </authorList>
    </citation>
    <scope>NUCLEOTIDE SEQUENCE [LARGE SCALE GENOMIC DNA]</scope>
    <source>
        <strain evidence="2">JCM 14303</strain>
    </source>
</reference>